<dbReference type="PANTHER" id="PTHR43767:SF1">
    <property type="entry name" value="NONRIBOSOMAL PEPTIDE SYNTHASE PES1 (EUROFUNG)-RELATED"/>
    <property type="match status" value="1"/>
</dbReference>
<dbReference type="Pfam" id="PF13193">
    <property type="entry name" value="AMP-binding_C"/>
    <property type="match status" value="1"/>
</dbReference>
<dbReference type="InterPro" id="IPR050237">
    <property type="entry name" value="ATP-dep_AMP-bd_enzyme"/>
</dbReference>
<keyword evidence="6" id="KW-1185">Reference proteome</keyword>
<evidence type="ECO:0000259" key="3">
    <source>
        <dbReference type="Pfam" id="PF00501"/>
    </source>
</evidence>
<keyword evidence="2" id="KW-0436">Ligase</keyword>
<evidence type="ECO:0000313" key="6">
    <source>
        <dbReference type="Proteomes" id="UP001143347"/>
    </source>
</evidence>
<dbReference type="SUPFAM" id="SSF56801">
    <property type="entry name" value="Acetyl-CoA synthetase-like"/>
    <property type="match status" value="1"/>
</dbReference>
<dbReference type="RefSeq" id="WP_235721406.1">
    <property type="nucleotide sequence ID" value="NZ_JAPKFM010000021.1"/>
</dbReference>
<dbReference type="InterPro" id="IPR045851">
    <property type="entry name" value="AMP-bd_C_sf"/>
</dbReference>
<reference evidence="5" key="1">
    <citation type="submission" date="2022-10" db="EMBL/GenBank/DDBJ databases">
        <title>WGS of marine actinomycetes from Thailand.</title>
        <authorList>
            <person name="Thawai C."/>
        </authorList>
    </citation>
    <scope>NUCLEOTIDE SEQUENCE</scope>
    <source>
        <strain evidence="5">SW21</strain>
    </source>
</reference>
<dbReference type="InterPro" id="IPR000873">
    <property type="entry name" value="AMP-dep_synth/lig_dom"/>
</dbReference>
<dbReference type="PANTHER" id="PTHR43767">
    <property type="entry name" value="LONG-CHAIN-FATTY-ACID--COA LIGASE"/>
    <property type="match status" value="1"/>
</dbReference>
<dbReference type="FunFam" id="3.30.300.30:FF:000008">
    <property type="entry name" value="2,3-dihydroxybenzoate-AMP ligase"/>
    <property type="match status" value="1"/>
</dbReference>
<dbReference type="AlphaFoldDB" id="A0A9X3D6M7"/>
<dbReference type="PROSITE" id="PS00455">
    <property type="entry name" value="AMP_BINDING"/>
    <property type="match status" value="1"/>
</dbReference>
<evidence type="ECO:0000259" key="4">
    <source>
        <dbReference type="Pfam" id="PF13193"/>
    </source>
</evidence>
<name>A0A9X3D6M7_9ACTN</name>
<dbReference type="GO" id="GO:0016878">
    <property type="term" value="F:acid-thiol ligase activity"/>
    <property type="evidence" value="ECO:0007669"/>
    <property type="project" value="UniProtKB-ARBA"/>
</dbReference>
<sequence length="491" mass="52020">MELHYLPWHRPAEQSDRPCVRDGHTELTYAQFAERVDGAAEQFADHGVGPGSVVAVMLPNRVELLVCLAAAWRLGAAATPVNPVFTASEATYQIADADAALVVRASAGAPDGGRWSVLVDDLRTAPTRSVPAPVTAVGDLALLVYTSGSTGRPKGVELTHRNIAAMAGSMVEALRLTEDDHCLLVLPLFHVNAICVSYLATMIAGAQLSVLARFHPVEFLGAIERLRPTFFSAVPTIYAHLVALPSDVAADTSSVRFAICGAAPASEELLRATEQRFGFPLIEGYGLTEGTCASTANPVDGPRKAGTVGTALPGQVVAIMDNDGSLLPSGRRGEVVIKGPNVMQGYRNRPDATVDALGDGWLHTGDVGILDDDGYLRLVDRIKDMIIRGGENVYPKEIESVLYGHPAVLEAAVVGAPHPIYGEVPVAYVALHPERSVTETELRDMCTQHLTKIKVPVSITITGALPKNPVGKIDKPGLRAGLAQKPAQQGV</sequence>
<dbReference type="Gene3D" id="3.40.50.12780">
    <property type="entry name" value="N-terminal domain of ligase-like"/>
    <property type="match status" value="1"/>
</dbReference>
<evidence type="ECO:0000313" key="5">
    <source>
        <dbReference type="EMBL" id="MCX2965990.1"/>
    </source>
</evidence>
<proteinExistence type="inferred from homology"/>
<gene>
    <name evidence="5" type="ORF">OSB52_18055</name>
</gene>
<dbReference type="Pfam" id="PF00501">
    <property type="entry name" value="AMP-binding"/>
    <property type="match status" value="1"/>
</dbReference>
<feature type="domain" description="AMP-dependent synthetase/ligase" evidence="3">
    <location>
        <begin position="10"/>
        <end position="346"/>
    </location>
</feature>
<comment type="caution">
    <text evidence="5">The sequence shown here is derived from an EMBL/GenBank/DDBJ whole genome shotgun (WGS) entry which is preliminary data.</text>
</comment>
<dbReference type="InterPro" id="IPR042099">
    <property type="entry name" value="ANL_N_sf"/>
</dbReference>
<dbReference type="InterPro" id="IPR020845">
    <property type="entry name" value="AMP-binding_CS"/>
</dbReference>
<dbReference type="Gene3D" id="3.30.300.30">
    <property type="match status" value="1"/>
</dbReference>
<dbReference type="InterPro" id="IPR025110">
    <property type="entry name" value="AMP-bd_C"/>
</dbReference>
<feature type="domain" description="AMP-binding enzyme C-terminal" evidence="4">
    <location>
        <begin position="397"/>
        <end position="472"/>
    </location>
</feature>
<accession>A0A9X3D6M7</accession>
<comment type="similarity">
    <text evidence="1">Belongs to the ATP-dependent AMP-binding enzyme family.</text>
</comment>
<evidence type="ECO:0000256" key="2">
    <source>
        <dbReference type="ARBA" id="ARBA00022598"/>
    </source>
</evidence>
<dbReference type="Proteomes" id="UP001143347">
    <property type="component" value="Unassembled WGS sequence"/>
</dbReference>
<dbReference type="EMBL" id="JAPKFM010000021">
    <property type="protein sequence ID" value="MCX2965990.1"/>
    <property type="molecule type" value="Genomic_DNA"/>
</dbReference>
<protein>
    <submittedName>
        <fullName evidence="5">AMP-binding protein</fullName>
    </submittedName>
</protein>
<organism evidence="5 6">
    <name type="scientific">Gordonia aquimaris</name>
    <dbReference type="NCBI Taxonomy" id="2984863"/>
    <lineage>
        <taxon>Bacteria</taxon>
        <taxon>Bacillati</taxon>
        <taxon>Actinomycetota</taxon>
        <taxon>Actinomycetes</taxon>
        <taxon>Mycobacteriales</taxon>
        <taxon>Gordoniaceae</taxon>
        <taxon>Gordonia</taxon>
    </lineage>
</organism>
<evidence type="ECO:0000256" key="1">
    <source>
        <dbReference type="ARBA" id="ARBA00006432"/>
    </source>
</evidence>